<dbReference type="GO" id="GO:0016787">
    <property type="term" value="F:hydrolase activity"/>
    <property type="evidence" value="ECO:0007669"/>
    <property type="project" value="UniProtKB-KW"/>
</dbReference>
<keyword evidence="3" id="KW-1185">Reference proteome</keyword>
<dbReference type="InterPro" id="IPR002925">
    <property type="entry name" value="Dienelactn_hydro"/>
</dbReference>
<proteinExistence type="predicted"/>
<reference evidence="2" key="1">
    <citation type="journal article" date="2018" name="Genome Biol. Evol.">
        <title>Genomics and development of Lentinus tigrinus, a white-rot wood-decaying mushroom with dimorphic fruiting bodies.</title>
        <authorList>
            <person name="Wu B."/>
            <person name="Xu Z."/>
            <person name="Knudson A."/>
            <person name="Carlson A."/>
            <person name="Chen N."/>
            <person name="Kovaka S."/>
            <person name="LaButti K."/>
            <person name="Lipzen A."/>
            <person name="Pennachio C."/>
            <person name="Riley R."/>
            <person name="Schakwitz W."/>
            <person name="Umezawa K."/>
            <person name="Ohm R.A."/>
            <person name="Grigoriev I.V."/>
            <person name="Nagy L.G."/>
            <person name="Gibbons J."/>
            <person name="Hibbett D."/>
        </authorList>
    </citation>
    <scope>NUCLEOTIDE SEQUENCE [LARGE SCALE GENOMIC DNA]</scope>
    <source>
        <strain evidence="2">ALCF2SS1-6</strain>
    </source>
</reference>
<sequence>MSCPDCVTGFVHTDGTPKGTEIKVANIDAYATGDDASKRIIVIGADVFGWKFVNTRLLADEYAAKGFRVIVPDFFGGWQLPMWTLTAHDPNDPSPTFFKRFILTPAALFLIVPFIIRNIGRQVSTLTTIVSALRTAHPDAKIGFVGFCWGGRFAVSQNFQFDATVACHPSLVKFPAELDGIKGPFSLAVAETDSMYNADKAKETEKILKERGLKDVEVVVYEGVHHGWTTRANLADEKQKQGRDNAVQQVIGWFEKYLTSDAAPAAATEPAPADTPAA</sequence>
<organism evidence="2 3">
    <name type="scientific">Lentinus tigrinus ALCF2SS1-6</name>
    <dbReference type="NCBI Taxonomy" id="1328759"/>
    <lineage>
        <taxon>Eukaryota</taxon>
        <taxon>Fungi</taxon>
        <taxon>Dikarya</taxon>
        <taxon>Basidiomycota</taxon>
        <taxon>Agaricomycotina</taxon>
        <taxon>Agaricomycetes</taxon>
        <taxon>Polyporales</taxon>
        <taxon>Polyporaceae</taxon>
        <taxon>Lentinus</taxon>
    </lineage>
</organism>
<dbReference type="SUPFAM" id="SSF53474">
    <property type="entry name" value="alpha/beta-Hydrolases"/>
    <property type="match status" value="1"/>
</dbReference>
<name>A0A5C2SG95_9APHY</name>
<dbReference type="InterPro" id="IPR029058">
    <property type="entry name" value="AB_hydrolase_fold"/>
</dbReference>
<protein>
    <submittedName>
        <fullName evidence="2">Alpha/beta-hydrolase</fullName>
    </submittedName>
</protein>
<feature type="domain" description="Dienelactone hydrolase" evidence="1">
    <location>
        <begin position="27"/>
        <end position="258"/>
    </location>
</feature>
<dbReference type="Gene3D" id="3.40.50.1820">
    <property type="entry name" value="alpha/beta hydrolase"/>
    <property type="match status" value="1"/>
</dbReference>
<accession>A0A5C2SG95</accession>
<evidence type="ECO:0000313" key="3">
    <source>
        <dbReference type="Proteomes" id="UP000313359"/>
    </source>
</evidence>
<dbReference type="Pfam" id="PF01738">
    <property type="entry name" value="DLH"/>
    <property type="match status" value="1"/>
</dbReference>
<dbReference type="Proteomes" id="UP000313359">
    <property type="component" value="Unassembled WGS sequence"/>
</dbReference>
<dbReference type="AlphaFoldDB" id="A0A5C2SG95"/>
<gene>
    <name evidence="2" type="ORF">L227DRAFT_432647</name>
</gene>
<dbReference type="PANTHER" id="PTHR17630">
    <property type="entry name" value="DIENELACTONE HYDROLASE"/>
    <property type="match status" value="1"/>
</dbReference>
<evidence type="ECO:0000259" key="1">
    <source>
        <dbReference type="Pfam" id="PF01738"/>
    </source>
</evidence>
<evidence type="ECO:0000313" key="2">
    <source>
        <dbReference type="EMBL" id="RPD62651.1"/>
    </source>
</evidence>
<keyword evidence="2" id="KW-0378">Hydrolase</keyword>
<dbReference type="STRING" id="1328759.A0A5C2SG95"/>
<dbReference type="PANTHER" id="PTHR17630:SF105">
    <property type="entry name" value="DIENELACTONE HYDROLASE FAMILY PROTEIN (AFU_ORTHOLOGUE AFUA_4G08790)"/>
    <property type="match status" value="1"/>
</dbReference>
<dbReference type="OrthoDB" id="10019231at2759"/>
<dbReference type="EMBL" id="ML122258">
    <property type="protein sequence ID" value="RPD62651.1"/>
    <property type="molecule type" value="Genomic_DNA"/>
</dbReference>